<dbReference type="Proteomes" id="UP000279029">
    <property type="component" value="Chromosome"/>
</dbReference>
<name>A0A3P7P6C5_9FIRM</name>
<feature type="active site" description="Proton acceptor" evidence="1">
    <location>
        <position position="181"/>
    </location>
</feature>
<dbReference type="Gene3D" id="3.40.640.10">
    <property type="entry name" value="Type I PLP-dependent aspartate aminotransferase-like (Major domain)"/>
    <property type="match status" value="1"/>
</dbReference>
<dbReference type="InterPro" id="IPR000653">
    <property type="entry name" value="DegT/StrS_aminotransferase"/>
</dbReference>
<gene>
    <name evidence="4" type="ORF">PATL70BA_3168</name>
</gene>
<dbReference type="Gene3D" id="3.90.1150.10">
    <property type="entry name" value="Aspartate Aminotransferase, domain 1"/>
    <property type="match status" value="1"/>
</dbReference>
<dbReference type="PIRSF" id="PIRSF000390">
    <property type="entry name" value="PLP_StrS"/>
    <property type="match status" value="1"/>
</dbReference>
<dbReference type="Pfam" id="PF01041">
    <property type="entry name" value="DegT_DnrJ_EryC1"/>
    <property type="match status" value="1"/>
</dbReference>
<dbReference type="PANTHER" id="PTHR30244">
    <property type="entry name" value="TRANSAMINASE"/>
    <property type="match status" value="1"/>
</dbReference>
<dbReference type="NCBIfam" id="NF008687">
    <property type="entry name" value="PRK11706.1"/>
    <property type="match status" value="1"/>
</dbReference>
<evidence type="ECO:0000256" key="3">
    <source>
        <dbReference type="RuleBase" id="RU004508"/>
    </source>
</evidence>
<comment type="similarity">
    <text evidence="3">Belongs to the DegT/DnrJ/EryC1 family.</text>
</comment>
<keyword evidence="2 3" id="KW-0663">Pyridoxal phosphate</keyword>
<feature type="modified residue" description="N6-(pyridoxal phosphate)lysine" evidence="2">
    <location>
        <position position="181"/>
    </location>
</feature>
<dbReference type="CDD" id="cd00616">
    <property type="entry name" value="AHBA_syn"/>
    <property type="match status" value="1"/>
</dbReference>
<dbReference type="EMBL" id="LR130778">
    <property type="protein sequence ID" value="VDN49090.1"/>
    <property type="molecule type" value="Genomic_DNA"/>
</dbReference>
<sequence>MIEYKKPYLLDQSLRYVEDAMRCSNGSGDGRYTEECETWIKNKLGVEHVTMTTSCSHALELALHVIELGQEDEVILPSYTYPSTANAVLLAGGKVVFSQVEPKHLTLDPAKLEAKITSKTKAIIVVHYGGICCKMDEIMFIAKKHHLVVIEDGAQSFLSKYKGRYAGTLGDFACLSFHGTKDVVAGEGGALLFHDDRYAAKVTMFRQKGTNQTAYKKGLVDFYEWKTKGSSYGPSDILMAMLLGQLELSQEIIECNKKTFENYENHFKNKKYEGLESYSRQSNYGSHNGHLFYLIFKEVEQASAFITYMDKEKIQVLTHYIPLCESEMGKKLVGESLGYDIEKDLGKRLVRLPLHPVLTEKQQAYILHHTDSFFRRLI</sequence>
<dbReference type="SUPFAM" id="SSF53383">
    <property type="entry name" value="PLP-dependent transferases"/>
    <property type="match status" value="1"/>
</dbReference>
<dbReference type="PANTHER" id="PTHR30244:SF34">
    <property type="entry name" value="DTDP-4-AMINO-4,6-DIDEOXYGALACTOSE TRANSAMINASE"/>
    <property type="match status" value="1"/>
</dbReference>
<dbReference type="InterPro" id="IPR015424">
    <property type="entry name" value="PyrdxlP-dep_Trfase"/>
</dbReference>
<dbReference type="InterPro" id="IPR015422">
    <property type="entry name" value="PyrdxlP-dep_Trfase_small"/>
</dbReference>
<evidence type="ECO:0000313" key="4">
    <source>
        <dbReference type="EMBL" id="VDN49090.1"/>
    </source>
</evidence>
<evidence type="ECO:0000313" key="5">
    <source>
        <dbReference type="Proteomes" id="UP000279029"/>
    </source>
</evidence>
<dbReference type="GO" id="GO:0030170">
    <property type="term" value="F:pyridoxal phosphate binding"/>
    <property type="evidence" value="ECO:0007669"/>
    <property type="project" value="TreeGrafter"/>
</dbReference>
<evidence type="ECO:0000256" key="2">
    <source>
        <dbReference type="PIRSR" id="PIRSR000390-2"/>
    </source>
</evidence>
<proteinExistence type="inferred from homology"/>
<reference evidence="4 5" key="1">
    <citation type="submission" date="2018-09" db="EMBL/GenBank/DDBJ databases">
        <authorList>
            <person name="Postec A."/>
        </authorList>
    </citation>
    <scope>NUCLEOTIDE SEQUENCE [LARGE SCALE GENOMIC DNA]</scope>
    <source>
        <strain evidence="4">70B-A</strain>
    </source>
</reference>
<dbReference type="KEGG" id="cbar:PATL70BA_3168"/>
<evidence type="ECO:0000256" key="1">
    <source>
        <dbReference type="PIRSR" id="PIRSR000390-1"/>
    </source>
</evidence>
<dbReference type="AlphaFoldDB" id="A0A3P7P6C5"/>
<dbReference type="RefSeq" id="WP_172596275.1">
    <property type="nucleotide sequence ID" value="NZ_LR130778.1"/>
</dbReference>
<accession>A0A3P7P6C5</accession>
<protein>
    <submittedName>
        <fullName evidence="4">dTDP-4-amino-4,6-dideoxygalactose transaminase</fullName>
    </submittedName>
</protein>
<dbReference type="GO" id="GO:0000271">
    <property type="term" value="P:polysaccharide biosynthetic process"/>
    <property type="evidence" value="ECO:0007669"/>
    <property type="project" value="TreeGrafter"/>
</dbReference>
<dbReference type="InterPro" id="IPR015421">
    <property type="entry name" value="PyrdxlP-dep_Trfase_major"/>
</dbReference>
<organism evidence="4 5">
    <name type="scientific">Petrocella atlantisensis</name>
    <dbReference type="NCBI Taxonomy" id="2173034"/>
    <lineage>
        <taxon>Bacteria</taxon>
        <taxon>Bacillati</taxon>
        <taxon>Bacillota</taxon>
        <taxon>Clostridia</taxon>
        <taxon>Lachnospirales</taxon>
        <taxon>Vallitaleaceae</taxon>
        <taxon>Petrocella</taxon>
    </lineage>
</organism>
<dbReference type="GO" id="GO:0019180">
    <property type="term" value="F:dTDP-4-amino-4,6-dideoxygalactose transaminase activity"/>
    <property type="evidence" value="ECO:0007669"/>
    <property type="project" value="TreeGrafter"/>
</dbReference>
<keyword evidence="5" id="KW-1185">Reference proteome</keyword>